<evidence type="ECO:0000256" key="6">
    <source>
        <dbReference type="ARBA" id="ARBA00023315"/>
    </source>
</evidence>
<dbReference type="GO" id="GO:0006629">
    <property type="term" value="P:lipid metabolic process"/>
    <property type="evidence" value="ECO:0007669"/>
    <property type="project" value="UniProtKB-KW"/>
</dbReference>
<dbReference type="PANTHER" id="PTHR23063">
    <property type="entry name" value="PHOSPHOLIPID ACYLTRANSFERASE"/>
    <property type="match status" value="1"/>
</dbReference>
<dbReference type="GO" id="GO:0016746">
    <property type="term" value="F:acyltransferase activity"/>
    <property type="evidence" value="ECO:0007669"/>
    <property type="project" value="UniProtKB-KW"/>
</dbReference>
<evidence type="ECO:0000256" key="5">
    <source>
        <dbReference type="ARBA" id="ARBA00023136"/>
    </source>
</evidence>
<evidence type="ECO:0000256" key="2">
    <source>
        <dbReference type="ARBA" id="ARBA00022692"/>
    </source>
</evidence>
<keyword evidence="4" id="KW-0443">Lipid metabolism</keyword>
<evidence type="ECO:0000256" key="1">
    <source>
        <dbReference type="ARBA" id="ARBA00022679"/>
    </source>
</evidence>
<evidence type="ECO:0000313" key="9">
    <source>
        <dbReference type="EMBL" id="OCL08003.1"/>
    </source>
</evidence>
<keyword evidence="3 8" id="KW-1133">Transmembrane helix</keyword>
<keyword evidence="6" id="KW-0012">Acyltransferase</keyword>
<keyword evidence="10" id="KW-1185">Reference proteome</keyword>
<keyword evidence="5 8" id="KW-0472">Membrane</keyword>
<evidence type="ECO:0000256" key="8">
    <source>
        <dbReference type="SAM" id="Phobius"/>
    </source>
</evidence>
<evidence type="ECO:0000256" key="4">
    <source>
        <dbReference type="ARBA" id="ARBA00023098"/>
    </source>
</evidence>
<name>A0A8E2F0G5_9PEZI</name>
<dbReference type="AlphaFoldDB" id="A0A8E2F0G5"/>
<feature type="transmembrane region" description="Helical" evidence="8">
    <location>
        <begin position="27"/>
        <end position="55"/>
    </location>
</feature>
<reference evidence="9 10" key="1">
    <citation type="journal article" date="2016" name="Nat. Commun.">
        <title>Ectomycorrhizal ecology is imprinted in the genome of the dominant symbiotic fungus Cenococcum geophilum.</title>
        <authorList>
            <consortium name="DOE Joint Genome Institute"/>
            <person name="Peter M."/>
            <person name="Kohler A."/>
            <person name="Ohm R.A."/>
            <person name="Kuo A."/>
            <person name="Krutzmann J."/>
            <person name="Morin E."/>
            <person name="Arend M."/>
            <person name="Barry K.W."/>
            <person name="Binder M."/>
            <person name="Choi C."/>
            <person name="Clum A."/>
            <person name="Copeland A."/>
            <person name="Grisel N."/>
            <person name="Haridas S."/>
            <person name="Kipfer T."/>
            <person name="LaButti K."/>
            <person name="Lindquist E."/>
            <person name="Lipzen A."/>
            <person name="Maire R."/>
            <person name="Meier B."/>
            <person name="Mihaltcheva S."/>
            <person name="Molinier V."/>
            <person name="Murat C."/>
            <person name="Poggeler S."/>
            <person name="Quandt C.A."/>
            <person name="Sperisen C."/>
            <person name="Tritt A."/>
            <person name="Tisserant E."/>
            <person name="Crous P.W."/>
            <person name="Henrissat B."/>
            <person name="Nehls U."/>
            <person name="Egli S."/>
            <person name="Spatafora J.W."/>
            <person name="Grigoriev I.V."/>
            <person name="Martin F.M."/>
        </authorList>
    </citation>
    <scope>NUCLEOTIDE SEQUENCE [LARGE SCALE GENOMIC DNA]</scope>
    <source>
        <strain evidence="9 10">CBS 207.34</strain>
    </source>
</reference>
<organism evidence="9 10">
    <name type="scientific">Glonium stellatum</name>
    <dbReference type="NCBI Taxonomy" id="574774"/>
    <lineage>
        <taxon>Eukaryota</taxon>
        <taxon>Fungi</taxon>
        <taxon>Dikarya</taxon>
        <taxon>Ascomycota</taxon>
        <taxon>Pezizomycotina</taxon>
        <taxon>Dothideomycetes</taxon>
        <taxon>Pleosporomycetidae</taxon>
        <taxon>Gloniales</taxon>
        <taxon>Gloniaceae</taxon>
        <taxon>Glonium</taxon>
    </lineage>
</organism>
<sequence>MEKYSQFRDRGSGIAPFFPVPSPPTGIFFLPIHIFLFVIRLPPLLCISIFYFVVLRWLPVGSLAKKAALWCMIGIPGIWWIDLQIDRVKRGSLAKQNAHRLPSPGSIIASSFTTPLDCLYLAAIFDPIFTASYPTTREVQRISLFRAMQLALLPPTLHPPPSARLTTLSALLAENPSAIIVVLPECTTTNGRGILPFSPSLLSAPPSTKIFPVSMRYTPGDVTTPVPGEYLAWFWRVASKPTHCIRVRIAECVYNNAALTTPAPSTTTTAMTNSNSAARRNGVHKPAYDANFFDSMPIGGSVSSSDTLVGSETAAASEDGLSGEERRVLERLGEDLARLGRVKRVGLGVREKIEFVKVWKKKR</sequence>
<protein>
    <recommendedName>
        <fullName evidence="11">Phospholipid/glycerol acyltransferase domain-containing protein</fullName>
    </recommendedName>
</protein>
<evidence type="ECO:0000256" key="7">
    <source>
        <dbReference type="SAM" id="MobiDB-lite"/>
    </source>
</evidence>
<dbReference type="EMBL" id="KV749734">
    <property type="protein sequence ID" value="OCL08003.1"/>
    <property type="molecule type" value="Genomic_DNA"/>
</dbReference>
<accession>A0A8E2F0G5</accession>
<evidence type="ECO:0000256" key="3">
    <source>
        <dbReference type="ARBA" id="ARBA00022989"/>
    </source>
</evidence>
<gene>
    <name evidence="9" type="ORF">AOQ84DRAFT_49684</name>
</gene>
<proteinExistence type="predicted"/>
<evidence type="ECO:0000313" key="10">
    <source>
        <dbReference type="Proteomes" id="UP000250140"/>
    </source>
</evidence>
<dbReference type="OrthoDB" id="272512at2759"/>
<feature type="region of interest" description="Disordered" evidence="7">
    <location>
        <begin position="304"/>
        <end position="324"/>
    </location>
</feature>
<evidence type="ECO:0008006" key="11">
    <source>
        <dbReference type="Google" id="ProtNLM"/>
    </source>
</evidence>
<keyword evidence="2 8" id="KW-0812">Transmembrane</keyword>
<feature type="transmembrane region" description="Helical" evidence="8">
    <location>
        <begin position="67"/>
        <end position="85"/>
    </location>
</feature>
<dbReference type="PANTHER" id="PTHR23063:SF60">
    <property type="entry name" value="LYSOPHOSPHATIDIC ACID:OLEOYL-COA ACYLTRANSFERASE 1"/>
    <property type="match status" value="1"/>
</dbReference>
<keyword evidence="1" id="KW-0808">Transferase</keyword>
<dbReference type="Proteomes" id="UP000250140">
    <property type="component" value="Unassembled WGS sequence"/>
</dbReference>